<dbReference type="PANTHER" id="PTHR23389">
    <property type="entry name" value="CHROMOSOME TRANSMISSION FIDELITY FACTOR 18"/>
    <property type="match status" value="1"/>
</dbReference>
<feature type="binding site" evidence="14">
    <location>
        <position position="140"/>
    </location>
    <ligand>
        <name>NAD(+)</name>
        <dbReference type="ChEBI" id="CHEBI:57540"/>
    </ligand>
</feature>
<dbReference type="HAMAP" id="MF_01588">
    <property type="entry name" value="DNA_ligase_A"/>
    <property type="match status" value="1"/>
</dbReference>
<feature type="binding site" evidence="14">
    <location>
        <position position="291"/>
    </location>
    <ligand>
        <name>NAD(+)</name>
        <dbReference type="ChEBI" id="CHEBI:57540"/>
    </ligand>
</feature>
<dbReference type="Pfam" id="PF01653">
    <property type="entry name" value="DNA_ligase_aden"/>
    <property type="match status" value="1"/>
</dbReference>
<dbReference type="Gene3D" id="2.40.50.140">
    <property type="entry name" value="Nucleic acid-binding proteins"/>
    <property type="match status" value="1"/>
</dbReference>
<dbReference type="GO" id="GO:0003911">
    <property type="term" value="F:DNA ligase (NAD+) activity"/>
    <property type="evidence" value="ECO:0007669"/>
    <property type="project" value="UniProtKB-UniRule"/>
</dbReference>
<comment type="cofactor">
    <cofactor evidence="14">
        <name>Mg(2+)</name>
        <dbReference type="ChEBI" id="CHEBI:18420"/>
    </cofactor>
    <cofactor evidence="14">
        <name>Mn(2+)</name>
        <dbReference type="ChEBI" id="CHEBI:29035"/>
    </cofactor>
</comment>
<dbReference type="Gene3D" id="1.10.287.610">
    <property type="entry name" value="Helix hairpin bin"/>
    <property type="match status" value="1"/>
</dbReference>
<feature type="domain" description="BRCT" evidence="16">
    <location>
        <begin position="590"/>
        <end position="667"/>
    </location>
</feature>
<evidence type="ECO:0000313" key="18">
    <source>
        <dbReference type="Proteomes" id="UP000598633"/>
    </source>
</evidence>
<comment type="similarity">
    <text evidence="13 14">Belongs to the NAD-dependent DNA ligase family. LigA subfamily.</text>
</comment>
<reference evidence="17 18" key="1">
    <citation type="submission" date="2020-08" db="EMBL/GenBank/DDBJ databases">
        <title>Acidobacteriota in marine sediments use diverse sulfur dissimilation pathways.</title>
        <authorList>
            <person name="Wasmund K."/>
        </authorList>
    </citation>
    <scope>NUCLEOTIDE SEQUENCE [LARGE SCALE GENOMIC DNA]</scope>
    <source>
        <strain evidence="17">MAG AM3-A</strain>
    </source>
</reference>
<dbReference type="InterPro" id="IPR013839">
    <property type="entry name" value="DNAligase_adenylation"/>
</dbReference>
<dbReference type="InterPro" id="IPR036420">
    <property type="entry name" value="BRCT_dom_sf"/>
</dbReference>
<dbReference type="Pfam" id="PF00533">
    <property type="entry name" value="BRCT"/>
    <property type="match status" value="1"/>
</dbReference>
<dbReference type="CDD" id="cd17748">
    <property type="entry name" value="BRCT_DNA_ligase_like"/>
    <property type="match status" value="1"/>
</dbReference>
<dbReference type="InterPro" id="IPR033136">
    <property type="entry name" value="DNA_ligase_CS"/>
</dbReference>
<dbReference type="Gene3D" id="3.40.50.10190">
    <property type="entry name" value="BRCT domain"/>
    <property type="match status" value="1"/>
</dbReference>
<name>A0A8J7CEN8_9BACT</name>
<evidence type="ECO:0000256" key="3">
    <source>
        <dbReference type="ARBA" id="ARBA00013308"/>
    </source>
</evidence>
<feature type="binding site" evidence="14">
    <location>
        <position position="117"/>
    </location>
    <ligand>
        <name>NAD(+)</name>
        <dbReference type="ChEBI" id="CHEBI:57540"/>
    </ligand>
</feature>
<keyword evidence="14" id="KW-0464">Manganese</keyword>
<feature type="active site" description="N6-AMP-lysine intermediate" evidence="14">
    <location>
        <position position="119"/>
    </location>
</feature>
<dbReference type="FunFam" id="1.10.287.610:FF:000002">
    <property type="entry name" value="DNA ligase"/>
    <property type="match status" value="1"/>
</dbReference>
<keyword evidence="7 14" id="KW-0227">DNA damage</keyword>
<evidence type="ECO:0000256" key="9">
    <source>
        <dbReference type="ARBA" id="ARBA00022842"/>
    </source>
</evidence>
<evidence type="ECO:0000256" key="11">
    <source>
        <dbReference type="ARBA" id="ARBA00023204"/>
    </source>
</evidence>
<dbReference type="Gene3D" id="3.30.470.30">
    <property type="entry name" value="DNA ligase/mRNA capping enzyme"/>
    <property type="match status" value="1"/>
</dbReference>
<keyword evidence="4 14" id="KW-0436">Ligase</keyword>
<dbReference type="InterPro" id="IPR003583">
    <property type="entry name" value="Hlx-hairpin-Hlx_DNA-bd_motif"/>
</dbReference>
<dbReference type="PIRSF" id="PIRSF001604">
    <property type="entry name" value="LigA"/>
    <property type="match status" value="1"/>
</dbReference>
<dbReference type="Gene3D" id="1.10.150.20">
    <property type="entry name" value="5' to 3' exonuclease, C-terminal subdomain"/>
    <property type="match status" value="2"/>
</dbReference>
<proteinExistence type="inferred from homology"/>
<dbReference type="InterPro" id="IPR013840">
    <property type="entry name" value="DNAligase_N"/>
</dbReference>
<keyword evidence="8 14" id="KW-0862">Zinc</keyword>
<dbReference type="SUPFAM" id="SSF47781">
    <property type="entry name" value="RuvA domain 2-like"/>
    <property type="match status" value="1"/>
</dbReference>
<feature type="binding site" evidence="14">
    <location>
        <position position="175"/>
    </location>
    <ligand>
        <name>NAD(+)</name>
        <dbReference type="ChEBI" id="CHEBI:57540"/>
    </ligand>
</feature>
<evidence type="ECO:0000313" key="17">
    <source>
        <dbReference type="EMBL" id="MBD3870587.1"/>
    </source>
</evidence>
<keyword evidence="9 14" id="KW-0460">Magnesium</keyword>
<protein>
    <recommendedName>
        <fullName evidence="3 14">DNA ligase</fullName>
        <ecNumber evidence="2 14">6.5.1.2</ecNumber>
    </recommendedName>
    <alternativeName>
        <fullName evidence="14">Polydeoxyribonucleotide synthase [NAD(+)]</fullName>
    </alternativeName>
</protein>
<dbReference type="PROSITE" id="PS50172">
    <property type="entry name" value="BRCT"/>
    <property type="match status" value="1"/>
</dbReference>
<keyword evidence="11 14" id="KW-0234">DNA repair</keyword>
<feature type="binding site" evidence="14">
    <location>
        <position position="412"/>
    </location>
    <ligand>
        <name>Zn(2+)</name>
        <dbReference type="ChEBI" id="CHEBI:29105"/>
    </ligand>
</feature>
<comment type="catalytic activity">
    <reaction evidence="12 14 15">
        <text>NAD(+) + (deoxyribonucleotide)n-3'-hydroxyl + 5'-phospho-(deoxyribonucleotide)m = (deoxyribonucleotide)n+m + AMP + beta-nicotinamide D-nucleotide.</text>
        <dbReference type="EC" id="6.5.1.2"/>
    </reaction>
</comment>
<evidence type="ECO:0000256" key="10">
    <source>
        <dbReference type="ARBA" id="ARBA00023027"/>
    </source>
</evidence>
<dbReference type="CDD" id="cd00114">
    <property type="entry name" value="LIGANc"/>
    <property type="match status" value="1"/>
</dbReference>
<dbReference type="SUPFAM" id="SSF52113">
    <property type="entry name" value="BRCT domain"/>
    <property type="match status" value="1"/>
</dbReference>
<feature type="binding site" evidence="14">
    <location>
        <position position="432"/>
    </location>
    <ligand>
        <name>Zn(2+)</name>
        <dbReference type="ChEBI" id="CHEBI:29105"/>
    </ligand>
</feature>
<dbReference type="PROSITE" id="PS01056">
    <property type="entry name" value="DNA_LIGASE_N2"/>
    <property type="match status" value="1"/>
</dbReference>
<evidence type="ECO:0000256" key="15">
    <source>
        <dbReference type="RuleBase" id="RU000618"/>
    </source>
</evidence>
<evidence type="ECO:0000256" key="14">
    <source>
        <dbReference type="HAMAP-Rule" id="MF_01588"/>
    </source>
</evidence>
<keyword evidence="6 14" id="KW-0479">Metal-binding</keyword>
<dbReference type="Proteomes" id="UP000598633">
    <property type="component" value="Unassembled WGS sequence"/>
</dbReference>
<dbReference type="AlphaFoldDB" id="A0A8J7CEN8"/>
<dbReference type="InterPro" id="IPR004150">
    <property type="entry name" value="NAD_DNA_ligase_OB"/>
</dbReference>
<evidence type="ECO:0000256" key="6">
    <source>
        <dbReference type="ARBA" id="ARBA00022723"/>
    </source>
</evidence>
<dbReference type="PANTHER" id="PTHR23389:SF9">
    <property type="entry name" value="DNA LIGASE"/>
    <property type="match status" value="1"/>
</dbReference>
<feature type="binding site" evidence="14">
    <location>
        <position position="315"/>
    </location>
    <ligand>
        <name>NAD(+)</name>
        <dbReference type="ChEBI" id="CHEBI:57540"/>
    </ligand>
</feature>
<dbReference type="SUPFAM" id="SSF56091">
    <property type="entry name" value="DNA ligase/mRNA capping enzyme, catalytic domain"/>
    <property type="match status" value="1"/>
</dbReference>
<comment type="caution">
    <text evidence="17">The sequence shown here is derived from an EMBL/GenBank/DDBJ whole genome shotgun (WGS) entry which is preliminary data.</text>
</comment>
<dbReference type="Pfam" id="PF12826">
    <property type="entry name" value="HHH_2"/>
    <property type="match status" value="1"/>
</dbReference>
<dbReference type="SMART" id="SM00278">
    <property type="entry name" value="HhH1"/>
    <property type="match status" value="4"/>
</dbReference>
<dbReference type="GO" id="GO:0006281">
    <property type="term" value="P:DNA repair"/>
    <property type="evidence" value="ECO:0007669"/>
    <property type="project" value="UniProtKB-KW"/>
</dbReference>
<feature type="binding site" evidence="14">
    <location>
        <position position="409"/>
    </location>
    <ligand>
        <name>Zn(2+)</name>
        <dbReference type="ChEBI" id="CHEBI:29105"/>
    </ligand>
</feature>
<dbReference type="EMBL" id="JACXWA010000070">
    <property type="protein sequence ID" value="MBD3870587.1"/>
    <property type="molecule type" value="Genomic_DNA"/>
</dbReference>
<dbReference type="FunFam" id="1.10.150.20:FF:000006">
    <property type="entry name" value="DNA ligase"/>
    <property type="match status" value="1"/>
</dbReference>
<sequence>MGVKDLKEAARRVDELRELVRRHDHRYYVLADPEISDYEYDQLFSELKELEEEFPDLQTPASPTQRVAGEPLPGLDQVEHAVPMLSLDNSYSRDELESWYERLCRELGHDPGDLAAELKIDGVSISLVYVDGILERAVTRGDGAVGDDVTSNARTIRQLPLKVDGLPPLVEIRGEVYLARSTLDELNNERRQEGKREFANPRNAAAGAIRLLDPRQASRRRLGLWCYQMARAEGREGDSHVASLEWLRGLGFPVSPGLKRCPGLTEVETFIDRWEQRRQHLDYDTDGIVVKVDNAAGRAALGSTSRSVRWAVAYKFPPEGRTTRLLDIVVQVGRTGVLTPVAVLQPVEIAGSTVSRATLHNFDEVVRLDVRIGDTVWVAKGGEVIPKVVGVVTADREPEARPYAVPEKCPECCTLVVREVEEVALRCPNPDCPAVTRARLRHLVARGAMEIEGLGGRLLEQLVEAGFVTDEASLWDLEVDSLAELPGWGELSAKNLLGELEGARDRPLHRLLFALGIPHVGERAAKLLAGRFGSLEALAAADPGAFEEVDGIGPVIATAVTEWFSKPRHQSLVRRLAERQVDPHMEIGDGKDKSLAGLVFVITGSLSRPRRELKEELEKLGASVAGSVSGKTSYLVAGEDSGSKLAKARALDVEIIDETELAEMLDG</sequence>
<evidence type="ECO:0000256" key="7">
    <source>
        <dbReference type="ARBA" id="ARBA00022763"/>
    </source>
</evidence>
<evidence type="ECO:0000256" key="2">
    <source>
        <dbReference type="ARBA" id="ARBA00012722"/>
    </source>
</evidence>
<dbReference type="InterPro" id="IPR001679">
    <property type="entry name" value="DNA_ligase"/>
</dbReference>
<evidence type="ECO:0000259" key="16">
    <source>
        <dbReference type="PROSITE" id="PS50172"/>
    </source>
</evidence>
<dbReference type="Pfam" id="PF03120">
    <property type="entry name" value="OB_DNA_ligase"/>
    <property type="match status" value="1"/>
</dbReference>
<dbReference type="NCBIfam" id="TIGR00575">
    <property type="entry name" value="dnlj"/>
    <property type="match status" value="1"/>
</dbReference>
<evidence type="ECO:0000256" key="1">
    <source>
        <dbReference type="ARBA" id="ARBA00004067"/>
    </source>
</evidence>
<dbReference type="InterPro" id="IPR004149">
    <property type="entry name" value="Znf_DNAligase_C4"/>
</dbReference>
<gene>
    <name evidence="14 17" type="primary">ligA</name>
    <name evidence="17" type="ORF">IFJ97_04435</name>
</gene>
<evidence type="ECO:0000256" key="13">
    <source>
        <dbReference type="ARBA" id="ARBA00060881"/>
    </source>
</evidence>
<dbReference type="FunFam" id="2.40.50.140:FF:000012">
    <property type="entry name" value="DNA ligase"/>
    <property type="match status" value="1"/>
</dbReference>
<evidence type="ECO:0000256" key="5">
    <source>
        <dbReference type="ARBA" id="ARBA00022705"/>
    </source>
</evidence>
<feature type="binding site" evidence="14">
    <location>
        <position position="427"/>
    </location>
    <ligand>
        <name>Zn(2+)</name>
        <dbReference type="ChEBI" id="CHEBI:29105"/>
    </ligand>
</feature>
<evidence type="ECO:0000256" key="4">
    <source>
        <dbReference type="ARBA" id="ARBA00022598"/>
    </source>
</evidence>
<dbReference type="Pfam" id="PF14520">
    <property type="entry name" value="HHH_5"/>
    <property type="match status" value="1"/>
</dbReference>
<dbReference type="InterPro" id="IPR041663">
    <property type="entry name" value="DisA/LigA_HHH"/>
</dbReference>
<dbReference type="InterPro" id="IPR001357">
    <property type="entry name" value="BRCT_dom"/>
</dbReference>
<dbReference type="GO" id="GO:0005829">
    <property type="term" value="C:cytosol"/>
    <property type="evidence" value="ECO:0007669"/>
    <property type="project" value="TreeGrafter"/>
</dbReference>
<dbReference type="Gene3D" id="6.20.10.30">
    <property type="match status" value="1"/>
</dbReference>
<dbReference type="GO" id="GO:0003677">
    <property type="term" value="F:DNA binding"/>
    <property type="evidence" value="ECO:0007669"/>
    <property type="project" value="InterPro"/>
</dbReference>
<dbReference type="EC" id="6.5.1.2" evidence="2 14"/>
<dbReference type="InterPro" id="IPR018239">
    <property type="entry name" value="DNA_ligase_AS"/>
</dbReference>
<feature type="binding site" evidence="14">
    <location>
        <begin position="86"/>
        <end position="87"/>
    </location>
    <ligand>
        <name>NAD(+)</name>
        <dbReference type="ChEBI" id="CHEBI:57540"/>
    </ligand>
</feature>
<dbReference type="SMART" id="SM00292">
    <property type="entry name" value="BRCT"/>
    <property type="match status" value="1"/>
</dbReference>
<organism evidence="17 18">
    <name type="scientific">Candidatus Sulfomarinibacter kjeldsenii</name>
    <dbReference type="NCBI Taxonomy" id="2885994"/>
    <lineage>
        <taxon>Bacteria</taxon>
        <taxon>Pseudomonadati</taxon>
        <taxon>Acidobacteriota</taxon>
        <taxon>Thermoanaerobaculia</taxon>
        <taxon>Thermoanaerobaculales</taxon>
        <taxon>Candidatus Sulfomarinibacteraceae</taxon>
        <taxon>Candidatus Sulfomarinibacter</taxon>
    </lineage>
</organism>
<dbReference type="SUPFAM" id="SSF50249">
    <property type="entry name" value="Nucleic acid-binding proteins"/>
    <property type="match status" value="1"/>
</dbReference>
<dbReference type="InterPro" id="IPR010994">
    <property type="entry name" value="RuvA_2-like"/>
</dbReference>
<dbReference type="NCBIfam" id="NF005932">
    <property type="entry name" value="PRK07956.1"/>
    <property type="match status" value="1"/>
</dbReference>
<dbReference type="GO" id="GO:0006260">
    <property type="term" value="P:DNA replication"/>
    <property type="evidence" value="ECO:0007669"/>
    <property type="project" value="UniProtKB-KW"/>
</dbReference>
<keyword evidence="5 14" id="KW-0235">DNA replication</keyword>
<dbReference type="InterPro" id="IPR012340">
    <property type="entry name" value="NA-bd_OB-fold"/>
</dbReference>
<feature type="binding site" evidence="14">
    <location>
        <begin position="37"/>
        <end position="41"/>
    </location>
    <ligand>
        <name>NAD(+)</name>
        <dbReference type="ChEBI" id="CHEBI:57540"/>
    </ligand>
</feature>
<evidence type="ECO:0000256" key="8">
    <source>
        <dbReference type="ARBA" id="ARBA00022833"/>
    </source>
</evidence>
<evidence type="ECO:0000256" key="12">
    <source>
        <dbReference type="ARBA" id="ARBA00034005"/>
    </source>
</evidence>
<dbReference type="SMART" id="SM00532">
    <property type="entry name" value="LIGANc"/>
    <property type="match status" value="1"/>
</dbReference>
<dbReference type="Pfam" id="PF03119">
    <property type="entry name" value="DNA_ligase_ZBD"/>
    <property type="match status" value="1"/>
</dbReference>
<dbReference type="GO" id="GO:0046872">
    <property type="term" value="F:metal ion binding"/>
    <property type="evidence" value="ECO:0007669"/>
    <property type="project" value="UniProtKB-KW"/>
</dbReference>
<comment type="function">
    <text evidence="1 14">DNA ligase that catalyzes the formation of phosphodiester linkages between 5'-phosphoryl and 3'-hydroxyl groups in double-stranded DNA using NAD as a coenzyme and as the energy source for the reaction. It is essential for DNA replication and repair of damaged DNA.</text>
</comment>
<keyword evidence="10 14" id="KW-0520">NAD</keyword>
<accession>A0A8J7CEN8</accession>
<dbReference type="PROSITE" id="PS01055">
    <property type="entry name" value="DNA_LIGASE_N1"/>
    <property type="match status" value="1"/>
</dbReference>